<dbReference type="RefSeq" id="WP_323851921.1">
    <property type="nucleotide sequence ID" value="NZ_JACXBD010000035.1"/>
</dbReference>
<proteinExistence type="predicted"/>
<name>A0AAW3YMU8_9GAMM</name>
<dbReference type="EMBL" id="JACXBF010000058">
    <property type="protein sequence ID" value="MBD2799290.1"/>
    <property type="molecule type" value="Genomic_DNA"/>
</dbReference>
<organism evidence="1">
    <name type="scientific">Xenorhabdus szentirmaii</name>
    <dbReference type="NCBI Taxonomy" id="290112"/>
    <lineage>
        <taxon>Bacteria</taxon>
        <taxon>Pseudomonadati</taxon>
        <taxon>Pseudomonadota</taxon>
        <taxon>Gammaproteobacteria</taxon>
        <taxon>Enterobacterales</taxon>
        <taxon>Morganellaceae</taxon>
        <taxon>Xenorhabdus</taxon>
    </lineage>
</organism>
<reference evidence="1" key="2">
    <citation type="journal article" date="2024" name="Toxins">
        <title>Genome Sequence Analysis of Native Xenorhabdus Strains Isolated from Entomopathogenic Nematodes in Argentina.</title>
        <authorList>
            <person name="Palma L."/>
            <person name="Frizzo L."/>
            <person name="Kaiser S."/>
            <person name="Berry C."/>
            <person name="Caballero P."/>
            <person name="Bode H.B."/>
            <person name="Del Valle E.E."/>
        </authorList>
    </citation>
    <scope>NUCLEOTIDE SEQUENCE</scope>
    <source>
        <strain evidence="1">M</strain>
    </source>
</reference>
<sequence>MAGKDYGLVDKNSNFPLSGTHLDTITVKIAPAGTLYSNEFGEVSHSRFGHAWVEFQGESIGWGTGESKEVGGADNITFKDSVAYDKQKVTSITYPLYTDQVIKNIENYLADIINGFFDGEFGSFSKDYHLIDNNCIKFVNSILAITRESDDSDNVDAIPDLMGISPDLIIESFECQVQAFKEMKPAAPFDFIGDDIIYFAENNVLIFEADEAFSGQNEGALELFALWRDTTKENLTDNIGMYVLDEFTLPEMSVTYIENDSVDTSGNGFINWSGEYTIQTENLYFEADKMVALFNSTIDVVGVNNNFDDLVL</sequence>
<gene>
    <name evidence="1" type="ORF">ID854_02130</name>
</gene>
<comment type="caution">
    <text evidence="1">The sequence shown here is derived from an EMBL/GenBank/DDBJ whole genome shotgun (WGS) entry which is preliminary data.</text>
</comment>
<dbReference type="Proteomes" id="UP001193920">
    <property type="component" value="Unassembled WGS sequence"/>
</dbReference>
<reference evidence="1" key="1">
    <citation type="submission" date="2020-09" db="EMBL/GenBank/DDBJ databases">
        <authorList>
            <person name="Palma L."/>
            <person name="Caballero P."/>
            <person name="Berry C."/>
            <person name="Del Valle E."/>
        </authorList>
    </citation>
    <scope>NUCLEOTIDE SEQUENCE</scope>
    <source>
        <strain evidence="1">M</strain>
    </source>
</reference>
<protein>
    <submittedName>
        <fullName evidence="1">Uncharacterized protein</fullName>
    </submittedName>
</protein>
<dbReference type="AlphaFoldDB" id="A0AAW3YMU8"/>
<accession>A0AAW3YMU8</accession>
<evidence type="ECO:0000313" key="1">
    <source>
        <dbReference type="EMBL" id="MBD2799290.1"/>
    </source>
</evidence>